<comment type="caution">
    <text evidence="1">The sequence shown here is derived from an EMBL/GenBank/DDBJ whole genome shotgun (WGS) entry which is preliminary data.</text>
</comment>
<evidence type="ECO:0008006" key="3">
    <source>
        <dbReference type="Google" id="ProtNLM"/>
    </source>
</evidence>
<accession>A0A6A5H9P2</accession>
<protein>
    <recommendedName>
        <fullName evidence="3">F-box associated domain-containing protein</fullName>
    </recommendedName>
</protein>
<name>A0A6A5H9P2_CAERE</name>
<dbReference type="PANTHER" id="PTHR21503">
    <property type="entry name" value="F-BOX-CONTAINING HYPOTHETICAL PROTEIN C.ELEGANS"/>
    <property type="match status" value="1"/>
</dbReference>
<dbReference type="KEGG" id="crq:GCK72_004478"/>
<organism evidence="1 2">
    <name type="scientific">Caenorhabditis remanei</name>
    <name type="common">Caenorhabditis vulgaris</name>
    <dbReference type="NCBI Taxonomy" id="31234"/>
    <lineage>
        <taxon>Eukaryota</taxon>
        <taxon>Metazoa</taxon>
        <taxon>Ecdysozoa</taxon>
        <taxon>Nematoda</taxon>
        <taxon>Chromadorea</taxon>
        <taxon>Rhabditida</taxon>
        <taxon>Rhabditina</taxon>
        <taxon>Rhabditomorpha</taxon>
        <taxon>Rhabditoidea</taxon>
        <taxon>Rhabditidae</taxon>
        <taxon>Peloderinae</taxon>
        <taxon>Caenorhabditis</taxon>
    </lineage>
</organism>
<evidence type="ECO:0000313" key="1">
    <source>
        <dbReference type="EMBL" id="KAF1764530.1"/>
    </source>
</evidence>
<proteinExistence type="predicted"/>
<dbReference type="EMBL" id="WUAV01000002">
    <property type="protein sequence ID" value="KAF1764530.1"/>
    <property type="molecule type" value="Genomic_DNA"/>
</dbReference>
<dbReference type="AlphaFoldDB" id="A0A6A5H9P2"/>
<dbReference type="PANTHER" id="PTHR21503:SF36">
    <property type="entry name" value="F-BOX ASSOCIATED DOMAIN-CONTAINING PROTEIN"/>
    <property type="match status" value="1"/>
</dbReference>
<gene>
    <name evidence="1" type="ORF">GCK72_004478</name>
</gene>
<dbReference type="RefSeq" id="XP_003101052.2">
    <property type="nucleotide sequence ID" value="XM_003101004.2"/>
</dbReference>
<sequence length="357" mass="42008">MWRLCCGLFFFEWKRQEHVVDGEDLFAIIALANTVNTAKEFVRECRLSASNIEARFDEHGKNKVIVTFKEQEFVFNLVPTENIRDSGKIVRHLTPLTCDYYYYHTWNGMEAVTNYFKSLLHIHHHLRPYLNDSNRDLQETCNFYHEVSANSLYIGNTASLEAVDLDFLNSELGRPLVMCFYTMPPEDYEIFPIQNTRDTDNPTFHWAFTGNTDCEGLDHWEGAMSGEMLNEYIRNWLKLGGSRMQERPQNAKTIPDLYQKLPFHPWDKDGRAYYLKTNFGLHCDFSHGFDIMRKDGTLATICYWADSCVFCVWKETLGLVPEEGLAYLMYNLERKYAPRPRRLLFMESDYQILFLND</sequence>
<evidence type="ECO:0000313" key="2">
    <source>
        <dbReference type="Proteomes" id="UP000483820"/>
    </source>
</evidence>
<dbReference type="CTD" id="9798859"/>
<reference evidence="1 2" key="1">
    <citation type="submission" date="2019-12" db="EMBL/GenBank/DDBJ databases">
        <title>Chromosome-level assembly of the Caenorhabditis remanei genome.</title>
        <authorList>
            <person name="Teterina A.A."/>
            <person name="Willis J.H."/>
            <person name="Phillips P.C."/>
        </authorList>
    </citation>
    <scope>NUCLEOTIDE SEQUENCE [LARGE SCALE GENOMIC DNA]</scope>
    <source>
        <strain evidence="1 2">PX506</strain>
        <tissue evidence="1">Whole organism</tissue>
    </source>
</reference>
<dbReference type="GeneID" id="9798859"/>
<dbReference type="Proteomes" id="UP000483820">
    <property type="component" value="Chromosome II"/>
</dbReference>